<dbReference type="Gene3D" id="2.60.120.650">
    <property type="entry name" value="Cupin"/>
    <property type="match status" value="1"/>
</dbReference>
<dbReference type="GO" id="GO:0005634">
    <property type="term" value="C:nucleus"/>
    <property type="evidence" value="ECO:0007669"/>
    <property type="project" value="TreeGrafter"/>
</dbReference>
<evidence type="ECO:0000313" key="3">
    <source>
        <dbReference type="EMBL" id="KNE72682.1"/>
    </source>
</evidence>
<feature type="domain" description="JmjN" evidence="2">
    <location>
        <begin position="74"/>
        <end position="116"/>
    </location>
</feature>
<dbReference type="PANTHER" id="PTHR10694">
    <property type="entry name" value="LYSINE-SPECIFIC DEMETHYLASE"/>
    <property type="match status" value="1"/>
</dbReference>
<dbReference type="SMART" id="SM00545">
    <property type="entry name" value="JmjN"/>
    <property type="match status" value="1"/>
</dbReference>
<sequence length="248" mass="26193">MPVTPPPQLPDAGPDAVFASTGPPTPAATPARPAPPSQTTPATMLPPATTVPMADDRPVPFTYWGADEGHVDGAPIFHPTMAEFADFETYAAKIDRYYGRDYGIVKVVPPAEWIAALPDIRPQLAKAKPVKPIAQHFVGTRGVFRQVNVEPRRRYSVANLARASLLPGMRPPYLDKEPIWDPSLVEPPAATRTTADADPANGANSAAEPAHLPPPATLPARATRKSAAAAPATATASVPARPRAAKFS</sequence>
<protein>
    <recommendedName>
        <fullName evidence="2">JmjN domain-containing protein</fullName>
    </recommendedName>
</protein>
<feature type="compositionally biased region" description="Low complexity" evidence="1">
    <location>
        <begin position="39"/>
        <end position="51"/>
    </location>
</feature>
<feature type="compositionally biased region" description="Low complexity" evidence="1">
    <location>
        <begin position="187"/>
        <end position="210"/>
    </location>
</feature>
<feature type="region of interest" description="Disordered" evidence="1">
    <location>
        <begin position="180"/>
        <end position="248"/>
    </location>
</feature>
<dbReference type="STRING" id="578462.A0A0L0TD64"/>
<name>A0A0L0TD64_ALLM3</name>
<dbReference type="AlphaFoldDB" id="A0A0L0TD64"/>
<dbReference type="OrthoDB" id="9547406at2759"/>
<gene>
    <name evidence="3" type="ORF">AMAG_16440</name>
</gene>
<reference evidence="4" key="2">
    <citation type="submission" date="2009-11" db="EMBL/GenBank/DDBJ databases">
        <title>The Genome Sequence of Allomyces macrogynus strain ATCC 38327.</title>
        <authorList>
            <consortium name="The Broad Institute Genome Sequencing Platform"/>
            <person name="Russ C."/>
            <person name="Cuomo C."/>
            <person name="Shea T."/>
            <person name="Young S.K."/>
            <person name="Zeng Q."/>
            <person name="Koehrsen M."/>
            <person name="Haas B."/>
            <person name="Borodovsky M."/>
            <person name="Guigo R."/>
            <person name="Alvarado L."/>
            <person name="Berlin A."/>
            <person name="Borenstein D."/>
            <person name="Chen Z."/>
            <person name="Engels R."/>
            <person name="Freedman E."/>
            <person name="Gellesch M."/>
            <person name="Goldberg J."/>
            <person name="Griggs A."/>
            <person name="Gujja S."/>
            <person name="Heiman D."/>
            <person name="Hepburn T."/>
            <person name="Howarth C."/>
            <person name="Jen D."/>
            <person name="Larson L."/>
            <person name="Lewis B."/>
            <person name="Mehta T."/>
            <person name="Park D."/>
            <person name="Pearson M."/>
            <person name="Roberts A."/>
            <person name="Saif S."/>
            <person name="Shenoy N."/>
            <person name="Sisk P."/>
            <person name="Stolte C."/>
            <person name="Sykes S."/>
            <person name="Walk T."/>
            <person name="White J."/>
            <person name="Yandava C."/>
            <person name="Burger G."/>
            <person name="Gray M.W."/>
            <person name="Holland P.W.H."/>
            <person name="King N."/>
            <person name="Lang F.B.F."/>
            <person name="Roger A.J."/>
            <person name="Ruiz-Trillo I."/>
            <person name="Lander E."/>
            <person name="Nusbaum C."/>
        </authorList>
    </citation>
    <scope>NUCLEOTIDE SEQUENCE [LARGE SCALE GENOMIC DNA]</scope>
    <source>
        <strain evidence="4">ATCC 38327</strain>
    </source>
</reference>
<dbReference type="GO" id="GO:0010468">
    <property type="term" value="P:regulation of gene expression"/>
    <property type="evidence" value="ECO:0007669"/>
    <property type="project" value="TreeGrafter"/>
</dbReference>
<proteinExistence type="predicted"/>
<evidence type="ECO:0000259" key="2">
    <source>
        <dbReference type="PROSITE" id="PS51183"/>
    </source>
</evidence>
<dbReference type="eggNOG" id="KOG0958">
    <property type="taxonomic scope" value="Eukaryota"/>
</dbReference>
<dbReference type="Proteomes" id="UP000054350">
    <property type="component" value="Unassembled WGS sequence"/>
</dbReference>
<dbReference type="Pfam" id="PF02375">
    <property type="entry name" value="JmjN"/>
    <property type="match status" value="1"/>
</dbReference>
<dbReference type="PANTHER" id="PTHR10694:SF7">
    <property type="entry name" value="[HISTONE H3]-TRIMETHYL-L-LYSINE(9) DEMETHYLASE"/>
    <property type="match status" value="1"/>
</dbReference>
<reference evidence="3 4" key="1">
    <citation type="submission" date="2009-11" db="EMBL/GenBank/DDBJ databases">
        <title>Annotation of Allomyces macrogynus ATCC 38327.</title>
        <authorList>
            <consortium name="The Broad Institute Genome Sequencing Platform"/>
            <person name="Russ C."/>
            <person name="Cuomo C."/>
            <person name="Burger G."/>
            <person name="Gray M.W."/>
            <person name="Holland P.W.H."/>
            <person name="King N."/>
            <person name="Lang F.B.F."/>
            <person name="Roger A.J."/>
            <person name="Ruiz-Trillo I."/>
            <person name="Young S.K."/>
            <person name="Zeng Q."/>
            <person name="Gargeya S."/>
            <person name="Fitzgerald M."/>
            <person name="Haas B."/>
            <person name="Abouelleil A."/>
            <person name="Alvarado L."/>
            <person name="Arachchi H.M."/>
            <person name="Berlin A."/>
            <person name="Chapman S.B."/>
            <person name="Gearin G."/>
            <person name="Goldberg J."/>
            <person name="Griggs A."/>
            <person name="Gujja S."/>
            <person name="Hansen M."/>
            <person name="Heiman D."/>
            <person name="Howarth C."/>
            <person name="Larimer J."/>
            <person name="Lui A."/>
            <person name="MacDonald P.J.P."/>
            <person name="McCowen C."/>
            <person name="Montmayeur A."/>
            <person name="Murphy C."/>
            <person name="Neiman D."/>
            <person name="Pearson M."/>
            <person name="Priest M."/>
            <person name="Roberts A."/>
            <person name="Saif S."/>
            <person name="Shea T."/>
            <person name="Sisk P."/>
            <person name="Stolte C."/>
            <person name="Sykes S."/>
            <person name="Wortman J."/>
            <person name="Nusbaum C."/>
            <person name="Birren B."/>
        </authorList>
    </citation>
    <scope>NUCLEOTIDE SEQUENCE [LARGE SCALE GENOMIC DNA]</scope>
    <source>
        <strain evidence="3 4">ATCC 38327</strain>
    </source>
</reference>
<dbReference type="PROSITE" id="PS51183">
    <property type="entry name" value="JMJN"/>
    <property type="match status" value="1"/>
</dbReference>
<dbReference type="VEuPathDB" id="FungiDB:AMAG_16440"/>
<feature type="compositionally biased region" description="Low complexity" evidence="1">
    <location>
        <begin position="218"/>
        <end position="242"/>
    </location>
</feature>
<organism evidence="3 4">
    <name type="scientific">Allomyces macrogynus (strain ATCC 38327)</name>
    <name type="common">Allomyces javanicus var. macrogynus</name>
    <dbReference type="NCBI Taxonomy" id="578462"/>
    <lineage>
        <taxon>Eukaryota</taxon>
        <taxon>Fungi</taxon>
        <taxon>Fungi incertae sedis</taxon>
        <taxon>Blastocladiomycota</taxon>
        <taxon>Blastocladiomycetes</taxon>
        <taxon>Blastocladiales</taxon>
        <taxon>Blastocladiaceae</taxon>
        <taxon>Allomyces</taxon>
    </lineage>
</organism>
<feature type="region of interest" description="Disordered" evidence="1">
    <location>
        <begin position="1"/>
        <end position="51"/>
    </location>
</feature>
<dbReference type="GO" id="GO:0051864">
    <property type="term" value="F:histone H3K36 demethylase activity"/>
    <property type="evidence" value="ECO:0007669"/>
    <property type="project" value="TreeGrafter"/>
</dbReference>
<feature type="compositionally biased region" description="Pro residues" evidence="1">
    <location>
        <begin position="23"/>
        <end position="38"/>
    </location>
</feature>
<keyword evidence="4" id="KW-1185">Reference proteome</keyword>
<dbReference type="GO" id="GO:0000785">
    <property type="term" value="C:chromatin"/>
    <property type="evidence" value="ECO:0007669"/>
    <property type="project" value="TreeGrafter"/>
</dbReference>
<accession>A0A0L0TD64</accession>
<dbReference type="GO" id="GO:0032454">
    <property type="term" value="F:histone H3K9 demethylase activity"/>
    <property type="evidence" value="ECO:0007669"/>
    <property type="project" value="TreeGrafter"/>
</dbReference>
<evidence type="ECO:0000313" key="4">
    <source>
        <dbReference type="Proteomes" id="UP000054350"/>
    </source>
</evidence>
<evidence type="ECO:0000256" key="1">
    <source>
        <dbReference type="SAM" id="MobiDB-lite"/>
    </source>
</evidence>
<dbReference type="InterPro" id="IPR003349">
    <property type="entry name" value="JmjN"/>
</dbReference>
<dbReference type="EMBL" id="GG745382">
    <property type="protein sequence ID" value="KNE72682.1"/>
    <property type="molecule type" value="Genomic_DNA"/>
</dbReference>